<name>A0ABT6JRU9_9GAMM</name>
<proteinExistence type="predicted"/>
<dbReference type="RefSeq" id="WP_280577674.1">
    <property type="nucleotide sequence ID" value="NZ_JARXRO010000014.1"/>
</dbReference>
<protein>
    <recommendedName>
        <fullName evidence="3">Secreted protein</fullName>
    </recommendedName>
</protein>
<dbReference type="EMBL" id="JARXRO010000014">
    <property type="protein sequence ID" value="MDH5833409.1"/>
    <property type="molecule type" value="Genomic_DNA"/>
</dbReference>
<evidence type="ECO:0000313" key="1">
    <source>
        <dbReference type="EMBL" id="MDH5833409.1"/>
    </source>
</evidence>
<keyword evidence="2" id="KW-1185">Reference proteome</keyword>
<evidence type="ECO:0008006" key="3">
    <source>
        <dbReference type="Google" id="ProtNLM"/>
    </source>
</evidence>
<organism evidence="1 2">
    <name type="scientific">Luteimonas kalidii</name>
    <dbReference type="NCBI Taxonomy" id="3042025"/>
    <lineage>
        <taxon>Bacteria</taxon>
        <taxon>Pseudomonadati</taxon>
        <taxon>Pseudomonadota</taxon>
        <taxon>Gammaproteobacteria</taxon>
        <taxon>Lysobacterales</taxon>
        <taxon>Lysobacteraceae</taxon>
        <taxon>Luteimonas</taxon>
    </lineage>
</organism>
<comment type="caution">
    <text evidence="1">The sequence shown here is derived from an EMBL/GenBank/DDBJ whole genome shotgun (WGS) entry which is preliminary data.</text>
</comment>
<dbReference type="Proteomes" id="UP001156873">
    <property type="component" value="Unassembled WGS sequence"/>
</dbReference>
<accession>A0ABT6JRU9</accession>
<sequence length="106" mass="11206">MALTPRTPIGIVAATAIGVTLGWSVPVSSAQSKPYLACTADRMGSGYLGVCSASSSGNYYRMYVRCRSSTGRSSLEVSRLAPQGAPVLVECRGSSPTSRYFRVYTV</sequence>
<evidence type="ECO:0000313" key="2">
    <source>
        <dbReference type="Proteomes" id="UP001156873"/>
    </source>
</evidence>
<gene>
    <name evidence="1" type="ORF">QFW81_05645</name>
</gene>
<reference evidence="1 2" key="1">
    <citation type="submission" date="2023-04" db="EMBL/GenBank/DDBJ databases">
        <title>Luteimonas sp. M1R5S59.</title>
        <authorList>
            <person name="Sun J.-Q."/>
        </authorList>
    </citation>
    <scope>NUCLEOTIDE SEQUENCE [LARGE SCALE GENOMIC DNA]</scope>
    <source>
        <strain evidence="1 2">M1R5S59</strain>
    </source>
</reference>